<feature type="transmembrane region" description="Helical" evidence="2">
    <location>
        <begin position="220"/>
        <end position="242"/>
    </location>
</feature>
<evidence type="ECO:0000313" key="4">
    <source>
        <dbReference type="Proteomes" id="UP000054270"/>
    </source>
</evidence>
<dbReference type="EMBL" id="KN817586">
    <property type="protein sequence ID" value="KJA18671.1"/>
    <property type="molecule type" value="Genomic_DNA"/>
</dbReference>
<reference evidence="4" key="1">
    <citation type="submission" date="2014-04" db="EMBL/GenBank/DDBJ databases">
        <title>Evolutionary Origins and Diversification of the Mycorrhizal Mutualists.</title>
        <authorList>
            <consortium name="DOE Joint Genome Institute"/>
            <consortium name="Mycorrhizal Genomics Consortium"/>
            <person name="Kohler A."/>
            <person name="Kuo A."/>
            <person name="Nagy L.G."/>
            <person name="Floudas D."/>
            <person name="Copeland A."/>
            <person name="Barry K.W."/>
            <person name="Cichocki N."/>
            <person name="Veneault-Fourrey C."/>
            <person name="LaButti K."/>
            <person name="Lindquist E.A."/>
            <person name="Lipzen A."/>
            <person name="Lundell T."/>
            <person name="Morin E."/>
            <person name="Murat C."/>
            <person name="Riley R."/>
            <person name="Ohm R."/>
            <person name="Sun H."/>
            <person name="Tunlid A."/>
            <person name="Henrissat B."/>
            <person name="Grigoriev I.V."/>
            <person name="Hibbett D.S."/>
            <person name="Martin F."/>
        </authorList>
    </citation>
    <scope>NUCLEOTIDE SEQUENCE [LARGE SCALE GENOMIC DNA]</scope>
    <source>
        <strain evidence="4">FD-334 SS-4</strain>
    </source>
</reference>
<dbReference type="AlphaFoldDB" id="A0A0D2NPH9"/>
<sequence length="307" mass="32534">MNTVDDRSSAWSYRGAWTTSSENAPEEFQGTTTWTQDITTAVLTFTGVQVSIFGVIAPNGTGIAPESSYIIDNGSATTFSAVQTSDKQFKQLFFESGALGPTEHTLIVKNLKSHGRLFLDFASIITIASTTNGATPTTTSLSNSSTTLELAPITKHPNAASTSTTSHTTITPSGGGLSQVRTTATLETIFPTALKTSTQFISVTTSTDRPSHISPSEITAIFGGGIGGLLLIGFAIICAILLRNRQNAQYRRSDAMAIPNSHVTPFTLQLSNEQNLSKSEALVGQNDEGTSVQQHQPSPCILPPGYE</sequence>
<dbReference type="STRING" id="945553.A0A0D2NPH9"/>
<name>A0A0D2NPH9_HYPSF</name>
<dbReference type="Gene3D" id="2.60.120.260">
    <property type="entry name" value="Galactose-binding domain-like"/>
    <property type="match status" value="1"/>
</dbReference>
<keyword evidence="4" id="KW-1185">Reference proteome</keyword>
<evidence type="ECO:0000256" key="1">
    <source>
        <dbReference type="SAM" id="MobiDB-lite"/>
    </source>
</evidence>
<feature type="region of interest" description="Disordered" evidence="1">
    <location>
        <begin position="284"/>
        <end position="307"/>
    </location>
</feature>
<evidence type="ECO:0000256" key="2">
    <source>
        <dbReference type="SAM" id="Phobius"/>
    </source>
</evidence>
<keyword evidence="2" id="KW-0812">Transmembrane</keyword>
<dbReference type="OrthoDB" id="3265734at2759"/>
<protein>
    <recommendedName>
        <fullName evidence="5">Transmembrane protein</fullName>
    </recommendedName>
</protein>
<feature type="compositionally biased region" description="Low complexity" evidence="1">
    <location>
        <begin position="161"/>
        <end position="172"/>
    </location>
</feature>
<keyword evidence="2" id="KW-1133">Transmembrane helix</keyword>
<organism evidence="3 4">
    <name type="scientific">Hypholoma sublateritium (strain FD-334 SS-4)</name>
    <dbReference type="NCBI Taxonomy" id="945553"/>
    <lineage>
        <taxon>Eukaryota</taxon>
        <taxon>Fungi</taxon>
        <taxon>Dikarya</taxon>
        <taxon>Basidiomycota</taxon>
        <taxon>Agaricomycotina</taxon>
        <taxon>Agaricomycetes</taxon>
        <taxon>Agaricomycetidae</taxon>
        <taxon>Agaricales</taxon>
        <taxon>Agaricineae</taxon>
        <taxon>Strophariaceae</taxon>
        <taxon>Hypholoma</taxon>
    </lineage>
</organism>
<proteinExistence type="predicted"/>
<evidence type="ECO:0008006" key="5">
    <source>
        <dbReference type="Google" id="ProtNLM"/>
    </source>
</evidence>
<keyword evidence="2" id="KW-0472">Membrane</keyword>
<feature type="region of interest" description="Disordered" evidence="1">
    <location>
        <begin position="157"/>
        <end position="177"/>
    </location>
</feature>
<dbReference type="Proteomes" id="UP000054270">
    <property type="component" value="Unassembled WGS sequence"/>
</dbReference>
<accession>A0A0D2NPH9</accession>
<feature type="compositionally biased region" description="Polar residues" evidence="1">
    <location>
        <begin position="287"/>
        <end position="297"/>
    </location>
</feature>
<gene>
    <name evidence="3" type="ORF">HYPSUDRAFT_919771</name>
</gene>
<evidence type="ECO:0000313" key="3">
    <source>
        <dbReference type="EMBL" id="KJA18671.1"/>
    </source>
</evidence>